<evidence type="ECO:0000256" key="1">
    <source>
        <dbReference type="SAM" id="MobiDB-lite"/>
    </source>
</evidence>
<comment type="caution">
    <text evidence="2">The sequence shown here is derived from an EMBL/GenBank/DDBJ whole genome shotgun (WGS) entry which is preliminary data.</text>
</comment>
<sequence length="125" mass="14119">MTHYHYDALPTPLSPALRNKHRDRGKKDREEEEEDIIIRRGRDVGPICGYGGSVWGPEQEKLHVGADPCDDVPSFELIMQCNGDLIISACSFLNPLIKRNTTQPEMFVFLLIKTHNNICIVNSNG</sequence>
<evidence type="ECO:0000313" key="2">
    <source>
        <dbReference type="EMBL" id="KAI5353799.1"/>
    </source>
</evidence>
<evidence type="ECO:0000313" key="3">
    <source>
        <dbReference type="Proteomes" id="UP001054821"/>
    </source>
</evidence>
<dbReference type="Proteomes" id="UP001054821">
    <property type="component" value="Chromosome 1"/>
</dbReference>
<gene>
    <name evidence="2" type="ORF">L3X38_006693</name>
</gene>
<protein>
    <submittedName>
        <fullName evidence="2">Uncharacterized protein</fullName>
    </submittedName>
</protein>
<keyword evidence="3" id="KW-1185">Reference proteome</keyword>
<reference evidence="2 3" key="1">
    <citation type="journal article" date="2022" name="G3 (Bethesda)">
        <title>Whole-genome sequence and methylome profiling of the almond [Prunus dulcis (Mill.) D.A. Webb] cultivar 'Nonpareil'.</title>
        <authorList>
            <person name="D'Amico-Willman K.M."/>
            <person name="Ouma W.Z."/>
            <person name="Meulia T."/>
            <person name="Sideli G.M."/>
            <person name="Gradziel T.M."/>
            <person name="Fresnedo-Ramirez J."/>
        </authorList>
    </citation>
    <scope>NUCLEOTIDE SEQUENCE [LARGE SCALE GENOMIC DNA]</scope>
    <source>
        <strain evidence="2">Clone GOH B32 T37-40</strain>
    </source>
</reference>
<accession>A0AAD4ZTB1</accession>
<proteinExistence type="predicted"/>
<dbReference type="AlphaFoldDB" id="A0AAD4ZTB1"/>
<organism evidence="2 3">
    <name type="scientific">Prunus dulcis</name>
    <name type="common">Almond</name>
    <name type="synonym">Amygdalus dulcis</name>
    <dbReference type="NCBI Taxonomy" id="3755"/>
    <lineage>
        <taxon>Eukaryota</taxon>
        <taxon>Viridiplantae</taxon>
        <taxon>Streptophyta</taxon>
        <taxon>Embryophyta</taxon>
        <taxon>Tracheophyta</taxon>
        <taxon>Spermatophyta</taxon>
        <taxon>Magnoliopsida</taxon>
        <taxon>eudicotyledons</taxon>
        <taxon>Gunneridae</taxon>
        <taxon>Pentapetalae</taxon>
        <taxon>rosids</taxon>
        <taxon>fabids</taxon>
        <taxon>Rosales</taxon>
        <taxon>Rosaceae</taxon>
        <taxon>Amygdaloideae</taxon>
        <taxon>Amygdaleae</taxon>
        <taxon>Prunus</taxon>
    </lineage>
</organism>
<name>A0AAD4ZTB1_PRUDU</name>
<feature type="region of interest" description="Disordered" evidence="1">
    <location>
        <begin position="1"/>
        <end position="34"/>
    </location>
</feature>
<dbReference type="EMBL" id="JAJFAZ020000001">
    <property type="protein sequence ID" value="KAI5353799.1"/>
    <property type="molecule type" value="Genomic_DNA"/>
</dbReference>